<accession>A0A1F5Z9C1</accession>
<protein>
    <submittedName>
        <fullName evidence="1">Uncharacterized protein</fullName>
    </submittedName>
</protein>
<proteinExistence type="predicted"/>
<name>A0A1F5Z9C1_9BACT</name>
<dbReference type="EMBL" id="MFJC01000039">
    <property type="protein sequence ID" value="OGG08924.1"/>
    <property type="molecule type" value="Genomic_DNA"/>
</dbReference>
<dbReference type="Proteomes" id="UP000176854">
    <property type="component" value="Unassembled WGS sequence"/>
</dbReference>
<dbReference type="STRING" id="1798373.A2154_02990"/>
<evidence type="ECO:0000313" key="2">
    <source>
        <dbReference type="Proteomes" id="UP000176854"/>
    </source>
</evidence>
<dbReference type="AlphaFoldDB" id="A0A1F5Z9C1"/>
<comment type="caution">
    <text evidence="1">The sequence shown here is derived from an EMBL/GenBank/DDBJ whole genome shotgun (WGS) entry which is preliminary data.</text>
</comment>
<sequence length="120" mass="13535">MSKENKIIAYQQLTFAATDIFIGADALCSAQVNKTNYFVKTNAGERFALEIQAAANSGKPLKIEWYDPNGMTMSSRVIWAVYNGVRLEPFLHDLVELYIPLTPQQTDSMYPADDIEVFSY</sequence>
<gene>
    <name evidence="1" type="ORF">A2154_02990</name>
</gene>
<reference evidence="1 2" key="1">
    <citation type="journal article" date="2016" name="Nat. Commun.">
        <title>Thousands of microbial genomes shed light on interconnected biogeochemical processes in an aquifer system.</title>
        <authorList>
            <person name="Anantharaman K."/>
            <person name="Brown C.T."/>
            <person name="Hug L.A."/>
            <person name="Sharon I."/>
            <person name="Castelle C.J."/>
            <person name="Probst A.J."/>
            <person name="Thomas B.C."/>
            <person name="Singh A."/>
            <person name="Wilkins M.J."/>
            <person name="Karaoz U."/>
            <person name="Brodie E.L."/>
            <person name="Williams K.H."/>
            <person name="Hubbard S.S."/>
            <person name="Banfield J.F."/>
        </authorList>
    </citation>
    <scope>NUCLEOTIDE SEQUENCE [LARGE SCALE GENOMIC DNA]</scope>
</reference>
<evidence type="ECO:0000313" key="1">
    <source>
        <dbReference type="EMBL" id="OGG08924.1"/>
    </source>
</evidence>
<organism evidence="1 2">
    <name type="scientific">Candidatus Gottesmanbacteria bacterium RBG_16_43_7</name>
    <dbReference type="NCBI Taxonomy" id="1798373"/>
    <lineage>
        <taxon>Bacteria</taxon>
        <taxon>Candidatus Gottesmaniibacteriota</taxon>
    </lineage>
</organism>